<dbReference type="InterPro" id="IPR059112">
    <property type="entry name" value="CysZ/EI24"/>
</dbReference>
<keyword evidence="5" id="KW-0028">Amino-acid biosynthesis</keyword>
<comment type="caution">
    <text evidence="11">The sequence shown here is derived from an EMBL/GenBank/DDBJ whole genome shotgun (WGS) entry which is preliminary data.</text>
</comment>
<dbReference type="EMBL" id="MAYW01000014">
    <property type="protein sequence ID" value="ODS34051.1"/>
    <property type="molecule type" value="Genomic_DNA"/>
</dbReference>
<evidence type="ECO:0000256" key="10">
    <source>
        <dbReference type="SAM" id="Phobius"/>
    </source>
</evidence>
<evidence type="ECO:0000313" key="11">
    <source>
        <dbReference type="EMBL" id="ODS34051.1"/>
    </source>
</evidence>
<dbReference type="AlphaFoldDB" id="A0A1E3XEH8"/>
<keyword evidence="6 10" id="KW-0812">Transmembrane</keyword>
<keyword evidence="8" id="KW-0764">Sulfate transport</keyword>
<evidence type="ECO:0000256" key="3">
    <source>
        <dbReference type="ARBA" id="ARBA00022475"/>
    </source>
</evidence>
<accession>A0A1E3XEH8</accession>
<evidence type="ECO:0000256" key="9">
    <source>
        <dbReference type="ARBA" id="ARBA00023136"/>
    </source>
</evidence>
<gene>
    <name evidence="11" type="primary">cysZ</name>
    <name evidence="11" type="ORF">SCARUB_00824</name>
</gene>
<evidence type="ECO:0000256" key="1">
    <source>
        <dbReference type="ARBA" id="ARBA00004141"/>
    </source>
</evidence>
<feature type="transmembrane region" description="Helical" evidence="10">
    <location>
        <begin position="160"/>
        <end position="181"/>
    </location>
</feature>
<keyword evidence="9 10" id="KW-0472">Membrane</keyword>
<dbReference type="PANTHER" id="PTHR37468">
    <property type="entry name" value="SULFATE TRANSPORTER CYSZ"/>
    <property type="match status" value="1"/>
</dbReference>
<evidence type="ECO:0000256" key="6">
    <source>
        <dbReference type="ARBA" id="ARBA00022692"/>
    </source>
</evidence>
<evidence type="ECO:0000256" key="4">
    <source>
        <dbReference type="ARBA" id="ARBA00022519"/>
    </source>
</evidence>
<sequence length="213" mass="23749">MVLMFILFIYGISQLQDWSIALLQECVARLGFGPASWIGWFFILFGKMILWMVAALTFIFASSIVASPFNDILAERSEKFTETPLPPVTNKSLKQHVQLIGIDLFKTMTALAAAVFAIVFFWVPVVNIFALILVFLLVTFQYISYPQTRRSIGLRQGAKFLWQHIYACTGFGAILSFLFAIPFFSSFVLPIAVVGGTLLAARAPGTSQLFSLK</sequence>
<proteinExistence type="predicted"/>
<dbReference type="Proteomes" id="UP000094056">
    <property type="component" value="Unassembled WGS sequence"/>
</dbReference>
<dbReference type="GO" id="GO:0000103">
    <property type="term" value="P:sulfate assimilation"/>
    <property type="evidence" value="ECO:0007669"/>
    <property type="project" value="TreeGrafter"/>
</dbReference>
<protein>
    <submittedName>
        <fullName evidence="11">Protein CysZ</fullName>
    </submittedName>
</protein>
<name>A0A1E3XEH8_9BACT</name>
<reference evidence="11 12" key="1">
    <citation type="submission" date="2016-07" db="EMBL/GenBank/DDBJ databases">
        <title>Draft genome of Scalindua rubra, obtained from a brine-seawater interface in the Red Sea, sheds light on salt adaptation in anammox bacteria.</title>
        <authorList>
            <person name="Speth D.R."/>
            <person name="Lagkouvardos I."/>
            <person name="Wang Y."/>
            <person name="Qian P.-Y."/>
            <person name="Dutilh B.E."/>
            <person name="Jetten M.S."/>
        </authorList>
    </citation>
    <scope>NUCLEOTIDE SEQUENCE [LARGE SCALE GENOMIC DNA]</scope>
    <source>
        <strain evidence="11">BSI-1</strain>
    </source>
</reference>
<evidence type="ECO:0000256" key="2">
    <source>
        <dbReference type="ARBA" id="ARBA00022448"/>
    </source>
</evidence>
<dbReference type="InterPro" id="IPR050480">
    <property type="entry name" value="CysZ-like"/>
</dbReference>
<keyword evidence="3" id="KW-1003">Cell membrane</keyword>
<feature type="transmembrane region" description="Helical" evidence="10">
    <location>
        <begin position="39"/>
        <end position="66"/>
    </location>
</feature>
<feature type="transmembrane region" description="Helical" evidence="10">
    <location>
        <begin position="128"/>
        <end position="148"/>
    </location>
</feature>
<dbReference type="Pfam" id="PF07264">
    <property type="entry name" value="EI24"/>
    <property type="match status" value="1"/>
</dbReference>
<evidence type="ECO:0000256" key="8">
    <source>
        <dbReference type="ARBA" id="ARBA00023032"/>
    </source>
</evidence>
<evidence type="ECO:0000256" key="7">
    <source>
        <dbReference type="ARBA" id="ARBA00022989"/>
    </source>
</evidence>
<dbReference type="GO" id="GO:0019344">
    <property type="term" value="P:cysteine biosynthetic process"/>
    <property type="evidence" value="ECO:0007669"/>
    <property type="project" value="TreeGrafter"/>
</dbReference>
<keyword evidence="4" id="KW-0997">Cell inner membrane</keyword>
<keyword evidence="7 10" id="KW-1133">Transmembrane helix</keyword>
<organism evidence="11 12">
    <name type="scientific">Candidatus Scalindua rubra</name>
    <dbReference type="NCBI Taxonomy" id="1872076"/>
    <lineage>
        <taxon>Bacteria</taxon>
        <taxon>Pseudomonadati</taxon>
        <taxon>Planctomycetota</taxon>
        <taxon>Candidatus Brocadiia</taxon>
        <taxon>Candidatus Brocadiales</taxon>
        <taxon>Candidatus Scalinduaceae</taxon>
        <taxon>Candidatus Scalindua</taxon>
    </lineage>
</organism>
<keyword evidence="2" id="KW-0813">Transport</keyword>
<evidence type="ECO:0000313" key="12">
    <source>
        <dbReference type="Proteomes" id="UP000094056"/>
    </source>
</evidence>
<comment type="subcellular location">
    <subcellularLocation>
        <location evidence="1">Membrane</location>
        <topology evidence="1">Multi-pass membrane protein</topology>
    </subcellularLocation>
</comment>
<dbReference type="GO" id="GO:0005886">
    <property type="term" value="C:plasma membrane"/>
    <property type="evidence" value="ECO:0007669"/>
    <property type="project" value="TreeGrafter"/>
</dbReference>
<dbReference type="GO" id="GO:0009675">
    <property type="term" value="F:high-affinity sulfate:proton symporter activity"/>
    <property type="evidence" value="ECO:0007669"/>
    <property type="project" value="TreeGrafter"/>
</dbReference>
<dbReference type="PANTHER" id="PTHR37468:SF1">
    <property type="entry name" value="SULFATE TRANSPORTER CYSZ"/>
    <property type="match status" value="1"/>
</dbReference>
<evidence type="ECO:0000256" key="5">
    <source>
        <dbReference type="ARBA" id="ARBA00022605"/>
    </source>
</evidence>